<feature type="compositionally biased region" description="Basic and acidic residues" evidence="1">
    <location>
        <begin position="130"/>
        <end position="140"/>
    </location>
</feature>
<evidence type="ECO:0000313" key="3">
    <source>
        <dbReference type="EMBL" id="MOY34703.1"/>
    </source>
</evidence>
<feature type="region of interest" description="Disordered" evidence="1">
    <location>
        <begin position="65"/>
        <end position="109"/>
    </location>
</feature>
<evidence type="ECO:0000256" key="2">
    <source>
        <dbReference type="SAM" id="SignalP"/>
    </source>
</evidence>
<dbReference type="AlphaFoldDB" id="A0A4D5RC63"/>
<feature type="compositionally biased region" description="Basic and acidic residues" evidence="1">
    <location>
        <begin position="83"/>
        <end position="92"/>
    </location>
</feature>
<name>A0A4D5RC63_IXOSC</name>
<feature type="compositionally biased region" description="Polar residues" evidence="1">
    <location>
        <begin position="94"/>
        <end position="108"/>
    </location>
</feature>
<sequence length="151" mass="17509">MGSLPNRPLWLFLPAVVLPFPRSLLLISPLPRRHQLARIRKSVFSSFFFFKLRFTFVHNGGTCDRHSTKAKHEASHWPRVLNTKHEAKKGEHATPSTLWSPRKNSIPQRTPEWRETNYCWFKASSEHDLVARSPREERPKSSPKSLSSTVV</sequence>
<protein>
    <submittedName>
        <fullName evidence="3">Putative secreted protein</fullName>
    </submittedName>
</protein>
<dbReference type="EMBL" id="GHJT01000732">
    <property type="protein sequence ID" value="MOY34703.1"/>
    <property type="molecule type" value="Transcribed_RNA"/>
</dbReference>
<feature type="region of interest" description="Disordered" evidence="1">
    <location>
        <begin position="130"/>
        <end position="151"/>
    </location>
</feature>
<reference evidence="3" key="1">
    <citation type="submission" date="2019-04" db="EMBL/GenBank/DDBJ databases">
        <title>An insight into the mialome of Ixodes scapularis.</title>
        <authorList>
            <person name="Ribeiro J.M."/>
            <person name="Mather T.N."/>
            <person name="Karim S."/>
        </authorList>
    </citation>
    <scope>NUCLEOTIDE SEQUENCE</scope>
</reference>
<feature type="signal peptide" evidence="2">
    <location>
        <begin position="1"/>
        <end position="19"/>
    </location>
</feature>
<organism evidence="3">
    <name type="scientific">Ixodes scapularis</name>
    <name type="common">Black-legged tick</name>
    <name type="synonym">Deer tick</name>
    <dbReference type="NCBI Taxonomy" id="6945"/>
    <lineage>
        <taxon>Eukaryota</taxon>
        <taxon>Metazoa</taxon>
        <taxon>Ecdysozoa</taxon>
        <taxon>Arthropoda</taxon>
        <taxon>Chelicerata</taxon>
        <taxon>Arachnida</taxon>
        <taxon>Acari</taxon>
        <taxon>Parasitiformes</taxon>
        <taxon>Ixodida</taxon>
        <taxon>Ixodoidea</taxon>
        <taxon>Ixodidae</taxon>
        <taxon>Ixodinae</taxon>
        <taxon>Ixodes</taxon>
    </lineage>
</organism>
<accession>A0A4D5RC63</accession>
<feature type="compositionally biased region" description="Basic and acidic residues" evidence="1">
    <location>
        <begin position="65"/>
        <end position="76"/>
    </location>
</feature>
<keyword evidence="2" id="KW-0732">Signal</keyword>
<evidence type="ECO:0000256" key="1">
    <source>
        <dbReference type="SAM" id="MobiDB-lite"/>
    </source>
</evidence>
<proteinExistence type="predicted"/>
<feature type="compositionally biased region" description="Polar residues" evidence="1">
    <location>
        <begin position="142"/>
        <end position="151"/>
    </location>
</feature>
<feature type="chain" id="PRO_5020039823" evidence="2">
    <location>
        <begin position="20"/>
        <end position="151"/>
    </location>
</feature>